<dbReference type="PROSITE" id="PS01033">
    <property type="entry name" value="GLOBIN"/>
    <property type="match status" value="1"/>
</dbReference>
<evidence type="ECO:0000256" key="6">
    <source>
        <dbReference type="RuleBase" id="RU000356"/>
    </source>
</evidence>
<dbReference type="Gene3D" id="1.10.490.10">
    <property type="entry name" value="Globins"/>
    <property type="match status" value="1"/>
</dbReference>
<evidence type="ECO:0000256" key="1">
    <source>
        <dbReference type="ARBA" id="ARBA00022448"/>
    </source>
</evidence>
<dbReference type="InterPro" id="IPR044399">
    <property type="entry name" value="Mb-like_M"/>
</dbReference>
<accession>P91594</accession>
<evidence type="ECO:0000259" key="8">
    <source>
        <dbReference type="PROSITE" id="PS01033"/>
    </source>
</evidence>
<proteinExistence type="inferred from homology"/>
<name>P91594_CHIPA</name>
<dbReference type="GO" id="GO:0005576">
    <property type="term" value="C:extracellular region"/>
    <property type="evidence" value="ECO:0007669"/>
    <property type="project" value="InterPro"/>
</dbReference>
<dbReference type="GO" id="GO:0046872">
    <property type="term" value="F:metal ion binding"/>
    <property type="evidence" value="ECO:0007669"/>
    <property type="project" value="UniProtKB-KW"/>
</dbReference>
<dbReference type="PRINTS" id="PR00611">
    <property type="entry name" value="ERYTHCRUORIN"/>
</dbReference>
<feature type="domain" description="Globin" evidence="8">
    <location>
        <begin position="15"/>
        <end position="151"/>
    </location>
</feature>
<keyword evidence="2 6" id="KW-0349">Heme</keyword>
<dbReference type="InterPro" id="IPR012292">
    <property type="entry name" value="Globin/Proto"/>
</dbReference>
<gene>
    <name evidence="9" type="primary">globin Cpa 3-2</name>
</gene>
<dbReference type="InterPro" id="IPR009050">
    <property type="entry name" value="Globin-like_sf"/>
</dbReference>
<keyword evidence="1 6" id="KW-0813">Transport</keyword>
<dbReference type="CDD" id="cd01040">
    <property type="entry name" value="Mb-like"/>
    <property type="match status" value="1"/>
</dbReference>
<dbReference type="Pfam" id="PF00042">
    <property type="entry name" value="Globin"/>
    <property type="match status" value="1"/>
</dbReference>
<dbReference type="AlphaFoldDB" id="P91594"/>
<protein>
    <submittedName>
        <fullName evidence="9">Globin Cpa 3-2 protein</fullName>
    </submittedName>
</protein>
<organism evidence="9">
    <name type="scientific">Chironomus pallidivittatus</name>
    <name type="common">Midge</name>
    <name type="synonym">Camptochironomus pallidivittatus</name>
    <dbReference type="NCBI Taxonomy" id="7151"/>
    <lineage>
        <taxon>Eukaryota</taxon>
        <taxon>Metazoa</taxon>
        <taxon>Ecdysozoa</taxon>
        <taxon>Arthropoda</taxon>
        <taxon>Hexapoda</taxon>
        <taxon>Insecta</taxon>
        <taxon>Pterygota</taxon>
        <taxon>Neoptera</taxon>
        <taxon>Endopterygota</taxon>
        <taxon>Diptera</taxon>
        <taxon>Nematocera</taxon>
        <taxon>Chironomoidea</taxon>
        <taxon>Chironomidae</taxon>
        <taxon>Chironominae</taxon>
        <taxon>Chironomus</taxon>
    </lineage>
</organism>
<feature type="signal peptide" evidence="7">
    <location>
        <begin position="1"/>
        <end position="15"/>
    </location>
</feature>
<evidence type="ECO:0000256" key="7">
    <source>
        <dbReference type="SAM" id="SignalP"/>
    </source>
</evidence>
<keyword evidence="3 6" id="KW-0561">Oxygen transport</keyword>
<keyword evidence="7" id="KW-0732">Signal</keyword>
<reference evidence="9" key="1">
    <citation type="journal article" date="1998" name="J. Mol. Evol.">
        <title>Molecular evolution of the globin gene cluster E in two distantly related midges, Chironomus pallidivittatus and C. thummi thummi.</title>
        <authorList>
            <person name="Hankeln T."/>
            <person name="Amid C."/>
            <person name="Weich B."/>
            <person name="Niessing J."/>
            <person name="Schmidt E.R."/>
        </authorList>
    </citation>
    <scope>NUCLEOTIDE SEQUENCE</scope>
</reference>
<dbReference type="SUPFAM" id="SSF46458">
    <property type="entry name" value="Globin-like"/>
    <property type="match status" value="1"/>
</dbReference>
<dbReference type="GO" id="GO:0005344">
    <property type="term" value="F:oxygen carrier activity"/>
    <property type="evidence" value="ECO:0007669"/>
    <property type="project" value="UniProtKB-KW"/>
</dbReference>
<sequence>MKFLILALCFAAASALTADQISTVQASFDKVKGDSVGILYAVFKADPSIQTKFTQFAGKDLETIKGTTPFEAHANRIVGFFSKIISELPNIDADVDAFVATHKPRSVTHDQLNNFRAGFVGYMKAHTDYAGAESAWGATLDTFFGAIFAKM</sequence>
<evidence type="ECO:0000256" key="4">
    <source>
        <dbReference type="ARBA" id="ARBA00022723"/>
    </source>
</evidence>
<dbReference type="GO" id="GO:0005833">
    <property type="term" value="C:hemoglobin complex"/>
    <property type="evidence" value="ECO:0007669"/>
    <property type="project" value="InterPro"/>
</dbReference>
<comment type="similarity">
    <text evidence="6">Belongs to the globin family.</text>
</comment>
<evidence type="ECO:0000256" key="3">
    <source>
        <dbReference type="ARBA" id="ARBA00022621"/>
    </source>
</evidence>
<dbReference type="InterPro" id="IPR000971">
    <property type="entry name" value="Globin"/>
</dbReference>
<keyword evidence="5" id="KW-0408">Iron</keyword>
<feature type="chain" id="PRO_5011977336" evidence="7">
    <location>
        <begin position="16"/>
        <end position="151"/>
    </location>
</feature>
<evidence type="ECO:0000256" key="2">
    <source>
        <dbReference type="ARBA" id="ARBA00022617"/>
    </source>
</evidence>
<keyword evidence="4" id="KW-0479">Metal-binding</keyword>
<evidence type="ECO:0000313" key="9">
    <source>
        <dbReference type="EMBL" id="CAA71646.1"/>
    </source>
</evidence>
<dbReference type="GO" id="GO:0020037">
    <property type="term" value="F:heme binding"/>
    <property type="evidence" value="ECO:0007669"/>
    <property type="project" value="InterPro"/>
</dbReference>
<dbReference type="EMBL" id="Y10623">
    <property type="protein sequence ID" value="CAA71646.1"/>
    <property type="molecule type" value="Genomic_DNA"/>
</dbReference>
<dbReference type="GO" id="GO:0019825">
    <property type="term" value="F:oxygen binding"/>
    <property type="evidence" value="ECO:0007669"/>
    <property type="project" value="InterPro"/>
</dbReference>
<dbReference type="InterPro" id="IPR002336">
    <property type="entry name" value="Erythrocruorin"/>
</dbReference>
<evidence type="ECO:0000256" key="5">
    <source>
        <dbReference type="ARBA" id="ARBA00023004"/>
    </source>
</evidence>